<keyword evidence="1" id="KW-1133">Transmembrane helix</keyword>
<evidence type="ECO:0000313" key="3">
    <source>
        <dbReference type="Proteomes" id="UP000580043"/>
    </source>
</evidence>
<keyword evidence="3" id="KW-1185">Reference proteome</keyword>
<keyword evidence="1" id="KW-0472">Membrane</keyword>
<evidence type="ECO:0000313" key="2">
    <source>
        <dbReference type="EMBL" id="NML27231.1"/>
    </source>
</evidence>
<proteinExistence type="predicted"/>
<evidence type="ECO:0000256" key="1">
    <source>
        <dbReference type="SAM" id="Phobius"/>
    </source>
</evidence>
<dbReference type="Proteomes" id="UP000580043">
    <property type="component" value="Unassembled WGS sequence"/>
</dbReference>
<feature type="transmembrane region" description="Helical" evidence="1">
    <location>
        <begin position="22"/>
        <end position="39"/>
    </location>
</feature>
<accession>A0A848GCL4</accession>
<keyword evidence="1" id="KW-0812">Transmembrane</keyword>
<organism evidence="2 3">
    <name type="scientific">Zoogloea dura</name>
    <dbReference type="NCBI Taxonomy" id="2728840"/>
    <lineage>
        <taxon>Bacteria</taxon>
        <taxon>Pseudomonadati</taxon>
        <taxon>Pseudomonadota</taxon>
        <taxon>Betaproteobacteria</taxon>
        <taxon>Rhodocyclales</taxon>
        <taxon>Zoogloeaceae</taxon>
        <taxon>Zoogloea</taxon>
    </lineage>
</organism>
<dbReference type="AlphaFoldDB" id="A0A848GCL4"/>
<evidence type="ECO:0008006" key="4">
    <source>
        <dbReference type="Google" id="ProtNLM"/>
    </source>
</evidence>
<gene>
    <name evidence="2" type="ORF">HHL15_15875</name>
</gene>
<dbReference type="EMBL" id="JABBGA010000013">
    <property type="protein sequence ID" value="NML27231.1"/>
    <property type="molecule type" value="Genomic_DNA"/>
</dbReference>
<sequence>MNWAEPIDLYCERTDASLWSEPLNAVSNLGFLLVAALLWQRSRGRGRDLQGLSGLIFAIGAGSLVFHTLATRWAALLDIAFIALFVLVFHQRLQVRLQGAGNARAGAGTAVFVALAAVFVGATRALPPLPLNGSEIYLPPFVLLLWCAVATRQAQPAAARWLAKAAGLFVLSLACRASDTLLCGLWPAGTHVGWHLLNAAVLYCCMQALLAGLPAPRAQAAGRTPRA</sequence>
<dbReference type="RefSeq" id="WP_169146763.1">
    <property type="nucleotide sequence ID" value="NZ_JABBGA010000013.1"/>
</dbReference>
<feature type="transmembrane region" description="Helical" evidence="1">
    <location>
        <begin position="194"/>
        <end position="213"/>
    </location>
</feature>
<feature type="transmembrane region" description="Helical" evidence="1">
    <location>
        <begin position="75"/>
        <end position="93"/>
    </location>
</feature>
<feature type="transmembrane region" description="Helical" evidence="1">
    <location>
        <begin position="51"/>
        <end position="69"/>
    </location>
</feature>
<feature type="transmembrane region" description="Helical" evidence="1">
    <location>
        <begin position="105"/>
        <end position="124"/>
    </location>
</feature>
<protein>
    <recommendedName>
        <fullName evidence="4">Ceramidase</fullName>
    </recommendedName>
</protein>
<name>A0A848GCL4_9RHOO</name>
<comment type="caution">
    <text evidence="2">The sequence shown here is derived from an EMBL/GenBank/DDBJ whole genome shotgun (WGS) entry which is preliminary data.</text>
</comment>
<reference evidence="2 3" key="1">
    <citation type="submission" date="2020-04" db="EMBL/GenBank/DDBJ databases">
        <title>Zoogloea sp. G-4-1-14 isolated from soil.</title>
        <authorList>
            <person name="Dahal R.H."/>
        </authorList>
    </citation>
    <scope>NUCLEOTIDE SEQUENCE [LARGE SCALE GENOMIC DNA]</scope>
    <source>
        <strain evidence="2 3">G-4-1-14</strain>
    </source>
</reference>